<keyword evidence="1" id="KW-0812">Transmembrane</keyword>
<sequence>MFNRTHENIFIKKKKPDYQSFFLLKSNENSVHEKKNAFLSFPGYPFKENQVFSFYTPVEKLFLKLKKKNPNQFENSHDFFLINSNNKKKFFKNSQIKNLSILKKTTTIFDSLISTEKLFDKPIKLKSFSFIRENTKKIKLNLKRKLNNPYALYQFGEFLYFRFKDFENKKSPKRIRSSIYFHFDKNFYFLFFLLKKIKQLYLTMRIGTNFFFKDISVFLFFKYLFFKNNTTPLIIYFIYFLYYNYFHKLGFYDSSFKNVSNKDYELFGRLIREFTPSLGVFL</sequence>
<geneLocation type="nucleomorph" evidence="2"/>
<evidence type="ECO:0000256" key="1">
    <source>
        <dbReference type="SAM" id="Phobius"/>
    </source>
</evidence>
<keyword evidence="2" id="KW-0542">Nucleomorph</keyword>
<proteinExistence type="predicted"/>
<keyword evidence="1" id="KW-1133">Transmembrane helix</keyword>
<organism evidence="2 3">
    <name type="scientific">Chroomonas mesostigmatica CCMP1168</name>
    <dbReference type="NCBI Taxonomy" id="1195612"/>
    <lineage>
        <taxon>Eukaryota</taxon>
        <taxon>Cryptophyceae</taxon>
        <taxon>Pyrenomonadales</taxon>
        <taxon>Chroomonadaceae</taxon>
        <taxon>Chroomonas</taxon>
    </lineage>
</organism>
<gene>
    <name evidence="2" type="ORF">CMESO_451</name>
</gene>
<feature type="transmembrane region" description="Helical" evidence="1">
    <location>
        <begin position="233"/>
        <end position="252"/>
    </location>
</feature>
<reference evidence="2 3" key="1">
    <citation type="journal article" date="2012" name="Genome Biol. Evol.">
        <title>Nucleomorph genome sequence of the cryptophyte alga Chroomonas mesostigmatica CCMP1168 reveals lineage-specific gene loss and genome complexity.</title>
        <authorList>
            <person name="Moore C.E."/>
            <person name="Curtis B."/>
            <person name="Mills T."/>
            <person name="Tanifuji G."/>
            <person name="Archibald J.M."/>
        </authorList>
    </citation>
    <scope>NUCLEOTIDE SEQUENCE [LARGE SCALE GENOMIC DNA]</scope>
    <source>
        <strain evidence="2 3">CCMP1168</strain>
    </source>
</reference>
<dbReference type="Proteomes" id="UP000243348">
    <property type="component" value="Nucleomorph 3"/>
</dbReference>
<accession>J7G2B4</accession>
<name>J7G2B4_9CRYP</name>
<dbReference type="EMBL" id="CP003682">
    <property type="protein sequence ID" value="AFP65602.1"/>
    <property type="molecule type" value="Genomic_DNA"/>
</dbReference>
<evidence type="ECO:0000313" key="3">
    <source>
        <dbReference type="Proteomes" id="UP000243348"/>
    </source>
</evidence>
<evidence type="ECO:0000313" key="2">
    <source>
        <dbReference type="EMBL" id="AFP65602.1"/>
    </source>
</evidence>
<keyword evidence="1" id="KW-0472">Membrane</keyword>
<protein>
    <submittedName>
        <fullName evidence="2">Uncharacterized protein</fullName>
    </submittedName>
</protein>
<dbReference type="AlphaFoldDB" id="J7G2B4"/>